<dbReference type="EMBL" id="RRYP01019277">
    <property type="protein sequence ID" value="TNV73299.1"/>
    <property type="molecule type" value="Genomic_DNA"/>
</dbReference>
<sequence length="137" mass="15960">MCAAHATQNTLKQQFIKQCKVKNRFLCQECKCRKIQCYCGRHKKFACFKCILKVCNGHSDSWEEVLVDTIANISDIIDQWDVSFFSEGFKTIGREIKDPNIVIIDRELELIVDGLKTLHKWQMMETLNQQCKPVQTT</sequence>
<dbReference type="Proteomes" id="UP000785679">
    <property type="component" value="Unassembled WGS sequence"/>
</dbReference>
<organism evidence="1 2">
    <name type="scientific">Halteria grandinella</name>
    <dbReference type="NCBI Taxonomy" id="5974"/>
    <lineage>
        <taxon>Eukaryota</taxon>
        <taxon>Sar</taxon>
        <taxon>Alveolata</taxon>
        <taxon>Ciliophora</taxon>
        <taxon>Intramacronucleata</taxon>
        <taxon>Spirotrichea</taxon>
        <taxon>Stichotrichia</taxon>
        <taxon>Sporadotrichida</taxon>
        <taxon>Halteriidae</taxon>
        <taxon>Halteria</taxon>
    </lineage>
</organism>
<accession>A0A8J8NEG3</accession>
<reference evidence="1" key="1">
    <citation type="submission" date="2019-06" db="EMBL/GenBank/DDBJ databases">
        <authorList>
            <person name="Zheng W."/>
        </authorList>
    </citation>
    <scope>NUCLEOTIDE SEQUENCE</scope>
    <source>
        <strain evidence="1">QDHG01</strain>
    </source>
</reference>
<evidence type="ECO:0000313" key="1">
    <source>
        <dbReference type="EMBL" id="TNV73299.1"/>
    </source>
</evidence>
<gene>
    <name evidence="1" type="ORF">FGO68_gene12463</name>
</gene>
<proteinExistence type="predicted"/>
<keyword evidence="2" id="KW-1185">Reference proteome</keyword>
<name>A0A8J8NEG3_HALGN</name>
<evidence type="ECO:0000313" key="2">
    <source>
        <dbReference type="Proteomes" id="UP000785679"/>
    </source>
</evidence>
<comment type="caution">
    <text evidence="1">The sequence shown here is derived from an EMBL/GenBank/DDBJ whole genome shotgun (WGS) entry which is preliminary data.</text>
</comment>
<dbReference type="AlphaFoldDB" id="A0A8J8NEG3"/>
<protein>
    <submittedName>
        <fullName evidence="1">Uncharacterized protein</fullName>
    </submittedName>
</protein>